<name>A0A6A6CXT4_ZASCE</name>
<dbReference type="RefSeq" id="XP_033672916.1">
    <property type="nucleotide sequence ID" value="XM_033804424.1"/>
</dbReference>
<gene>
    <name evidence="1" type="ORF">M409DRAFT_18256</name>
</gene>
<proteinExistence type="predicted"/>
<evidence type="ECO:0000313" key="1">
    <source>
        <dbReference type="EMBL" id="KAF2172027.1"/>
    </source>
</evidence>
<protein>
    <submittedName>
        <fullName evidence="1">Uncharacterized protein</fullName>
    </submittedName>
</protein>
<dbReference type="GeneID" id="54557696"/>
<dbReference type="Proteomes" id="UP000799537">
    <property type="component" value="Unassembled WGS sequence"/>
</dbReference>
<accession>A0A6A6CXT4</accession>
<organism evidence="1 2">
    <name type="scientific">Zasmidium cellare ATCC 36951</name>
    <dbReference type="NCBI Taxonomy" id="1080233"/>
    <lineage>
        <taxon>Eukaryota</taxon>
        <taxon>Fungi</taxon>
        <taxon>Dikarya</taxon>
        <taxon>Ascomycota</taxon>
        <taxon>Pezizomycotina</taxon>
        <taxon>Dothideomycetes</taxon>
        <taxon>Dothideomycetidae</taxon>
        <taxon>Mycosphaerellales</taxon>
        <taxon>Mycosphaerellaceae</taxon>
        <taxon>Zasmidium</taxon>
    </lineage>
</organism>
<sequence length="493" mass="55389">MDSNSTAAPLNASSDVVQASDVDIAIRTDREQMKISAAGRRRFQKVHLWSDNGKTTNVQFQPAHEKDTRESAVPLPQELFGNEHTKEYLEVGIIIGDNPKQHLQTGTSRSSENDAARVQRGPLERAVTAMRVFTPVTDYIQTGIKYYVGCLRSQGRLTPRVVSFDCVFVYPEFYKDLNMNAPKKTLQPEVQREIAHHAAINKTQADRIMVNITISDLMKKVANDPLQVSKSELLVSMLVLEYSLFQLTKDPSYLKQMKDRIERAAPDLRFGPKTDDSGIRAFLEGEDFDTENATACANELKHARPDLPELEPALVEKVFSLMRKHELFEDPPRAALPFFFDSCAEELNLAWADEVLIDHLRTIVKAANRHVKHSRPWTTSNDDIFTKDDALPVISATKDALKHIHQHIQRCMTQLAEQHGGLLQTPSVGKLVGKLGNAIDVASQKQVWEEMSAFHGAQYAAANSNVGKEIQELVDQLEKIETVYMRSSETTAQ</sequence>
<reference evidence="1" key="1">
    <citation type="journal article" date="2020" name="Stud. Mycol.">
        <title>101 Dothideomycetes genomes: a test case for predicting lifestyles and emergence of pathogens.</title>
        <authorList>
            <person name="Haridas S."/>
            <person name="Albert R."/>
            <person name="Binder M."/>
            <person name="Bloem J."/>
            <person name="Labutti K."/>
            <person name="Salamov A."/>
            <person name="Andreopoulos B."/>
            <person name="Baker S."/>
            <person name="Barry K."/>
            <person name="Bills G."/>
            <person name="Bluhm B."/>
            <person name="Cannon C."/>
            <person name="Castanera R."/>
            <person name="Culley D."/>
            <person name="Daum C."/>
            <person name="Ezra D."/>
            <person name="Gonzalez J."/>
            <person name="Henrissat B."/>
            <person name="Kuo A."/>
            <person name="Liang C."/>
            <person name="Lipzen A."/>
            <person name="Lutzoni F."/>
            <person name="Magnuson J."/>
            <person name="Mondo S."/>
            <person name="Nolan M."/>
            <person name="Ohm R."/>
            <person name="Pangilinan J."/>
            <person name="Park H.-J."/>
            <person name="Ramirez L."/>
            <person name="Alfaro M."/>
            <person name="Sun H."/>
            <person name="Tritt A."/>
            <person name="Yoshinaga Y."/>
            <person name="Zwiers L.-H."/>
            <person name="Turgeon B."/>
            <person name="Goodwin S."/>
            <person name="Spatafora J."/>
            <person name="Crous P."/>
            <person name="Grigoriev I."/>
        </authorList>
    </citation>
    <scope>NUCLEOTIDE SEQUENCE</scope>
    <source>
        <strain evidence="1">ATCC 36951</strain>
    </source>
</reference>
<dbReference type="EMBL" id="ML993582">
    <property type="protein sequence ID" value="KAF2172027.1"/>
    <property type="molecule type" value="Genomic_DNA"/>
</dbReference>
<evidence type="ECO:0000313" key="2">
    <source>
        <dbReference type="Proteomes" id="UP000799537"/>
    </source>
</evidence>
<keyword evidence="2" id="KW-1185">Reference proteome</keyword>
<dbReference type="AlphaFoldDB" id="A0A6A6CXT4"/>
<dbReference type="OrthoDB" id="3853613at2759"/>